<keyword evidence="4" id="KW-0460">Magnesium</keyword>
<dbReference type="EC" id="3.1.3.-" evidence="5"/>
<sequence length="220" mass="25739">MLAILFDVDDTLYDVSIPFCAACDQVFREKYPVSSMELFLAGRKHDIPVVDRIRKAFLSYGLQLTQAEVMQFHDVYRIEQTKIRLTEESREILDFCRERDIFIGVITNGFSRPQWNKVKQLGLEKWIPKDRIIVSGDEGVRKPDPEIFELAQKRFGLDRKETWFIGDTYATDISGAIKAGWNNIWFNRRRDELPEKGKQPDFMVSDERQLLHILKTECAS</sequence>
<evidence type="ECO:0000313" key="6">
    <source>
        <dbReference type="Proteomes" id="UP000298653"/>
    </source>
</evidence>
<keyword evidence="2" id="KW-0479">Metal-binding</keyword>
<keyword evidence="3 5" id="KW-0378">Hydrolase</keyword>
<protein>
    <submittedName>
        <fullName evidence="5">FMN hydrolase</fullName>
        <ecNumber evidence="5">3.1.3.-</ecNumber>
    </submittedName>
</protein>
<dbReference type="PANTHER" id="PTHR46470:SF2">
    <property type="entry name" value="GLYCERALDEHYDE 3-PHOSPHATE PHOSPHATASE"/>
    <property type="match status" value="1"/>
</dbReference>
<dbReference type="InterPro" id="IPR036412">
    <property type="entry name" value="HAD-like_sf"/>
</dbReference>
<dbReference type="NCBIfam" id="TIGR01549">
    <property type="entry name" value="HAD-SF-IA-v1"/>
    <property type="match status" value="1"/>
</dbReference>
<proteinExistence type="predicted"/>
<dbReference type="OrthoDB" id="9131041at2"/>
<dbReference type="SUPFAM" id="SSF56784">
    <property type="entry name" value="HAD-like"/>
    <property type="match status" value="1"/>
</dbReference>
<dbReference type="Proteomes" id="UP000298653">
    <property type="component" value="Chromosome"/>
</dbReference>
<name>A0A4V1EG95_9FIRM</name>
<gene>
    <name evidence="5" type="ORF">AR1Y2_1846</name>
</gene>
<dbReference type="AlphaFoldDB" id="A0A4V1EG95"/>
<accession>A0A4V1EG95</accession>
<comment type="cofactor">
    <cofactor evidence="1">
        <name>Mg(2+)</name>
        <dbReference type="ChEBI" id="CHEBI:18420"/>
    </cofactor>
</comment>
<evidence type="ECO:0000256" key="4">
    <source>
        <dbReference type="ARBA" id="ARBA00022842"/>
    </source>
</evidence>
<dbReference type="KEGG" id="arf:AR1Y2_1846"/>
<evidence type="ECO:0000256" key="1">
    <source>
        <dbReference type="ARBA" id="ARBA00001946"/>
    </source>
</evidence>
<dbReference type="Gene3D" id="3.40.50.1000">
    <property type="entry name" value="HAD superfamily/HAD-like"/>
    <property type="match status" value="1"/>
</dbReference>
<dbReference type="SFLD" id="SFLDS00003">
    <property type="entry name" value="Haloacid_Dehalogenase"/>
    <property type="match status" value="1"/>
</dbReference>
<dbReference type="GO" id="GO:0044281">
    <property type="term" value="P:small molecule metabolic process"/>
    <property type="evidence" value="ECO:0007669"/>
    <property type="project" value="UniProtKB-ARBA"/>
</dbReference>
<dbReference type="InterPro" id="IPR006439">
    <property type="entry name" value="HAD-SF_hydro_IA"/>
</dbReference>
<dbReference type="SFLD" id="SFLDG01129">
    <property type="entry name" value="C1.5:_HAD__Beta-PGM__Phosphata"/>
    <property type="match status" value="1"/>
</dbReference>
<dbReference type="Gene3D" id="1.20.120.710">
    <property type="entry name" value="Haloacid dehalogenase hydrolase-like domain"/>
    <property type="match status" value="1"/>
</dbReference>
<dbReference type="EMBL" id="CP040058">
    <property type="protein sequence ID" value="QCP35300.1"/>
    <property type="molecule type" value="Genomic_DNA"/>
</dbReference>
<keyword evidence="6" id="KW-1185">Reference proteome</keyword>
<dbReference type="RefSeq" id="WP_137328703.1">
    <property type="nucleotide sequence ID" value="NZ_CP040058.1"/>
</dbReference>
<reference evidence="5 6" key="1">
    <citation type="submission" date="2019-05" db="EMBL/GenBank/DDBJ databases">
        <title>Complete genome sequencing of Anaerostipes rhamnosivorans.</title>
        <authorList>
            <person name="Bui T.P.N."/>
            <person name="de Vos W.M."/>
        </authorList>
    </citation>
    <scope>NUCLEOTIDE SEQUENCE [LARGE SCALE GENOMIC DNA]</scope>
    <source>
        <strain evidence="5 6">1y2</strain>
    </source>
</reference>
<dbReference type="GO" id="GO:0016791">
    <property type="term" value="F:phosphatase activity"/>
    <property type="evidence" value="ECO:0007669"/>
    <property type="project" value="TreeGrafter"/>
</dbReference>
<dbReference type="PANTHER" id="PTHR46470">
    <property type="entry name" value="N-ACYLNEURAMINATE-9-PHOSPHATASE"/>
    <property type="match status" value="1"/>
</dbReference>
<evidence type="ECO:0000313" key="5">
    <source>
        <dbReference type="EMBL" id="QCP35300.1"/>
    </source>
</evidence>
<dbReference type="InterPro" id="IPR051400">
    <property type="entry name" value="HAD-like_hydrolase"/>
</dbReference>
<dbReference type="GO" id="GO:0046872">
    <property type="term" value="F:metal ion binding"/>
    <property type="evidence" value="ECO:0007669"/>
    <property type="project" value="UniProtKB-KW"/>
</dbReference>
<evidence type="ECO:0000256" key="3">
    <source>
        <dbReference type="ARBA" id="ARBA00022801"/>
    </source>
</evidence>
<dbReference type="Pfam" id="PF00702">
    <property type="entry name" value="Hydrolase"/>
    <property type="match status" value="1"/>
</dbReference>
<dbReference type="InterPro" id="IPR023214">
    <property type="entry name" value="HAD_sf"/>
</dbReference>
<organism evidence="5 6">
    <name type="scientific">Anaerostipes rhamnosivorans</name>
    <dbReference type="NCBI Taxonomy" id="1229621"/>
    <lineage>
        <taxon>Bacteria</taxon>
        <taxon>Bacillati</taxon>
        <taxon>Bacillota</taxon>
        <taxon>Clostridia</taxon>
        <taxon>Lachnospirales</taxon>
        <taxon>Lachnospiraceae</taxon>
        <taxon>Anaerostipes</taxon>
    </lineage>
</organism>
<evidence type="ECO:0000256" key="2">
    <source>
        <dbReference type="ARBA" id="ARBA00022723"/>
    </source>
</evidence>